<dbReference type="SUPFAM" id="SSF47413">
    <property type="entry name" value="lambda repressor-like DNA-binding domains"/>
    <property type="match status" value="1"/>
</dbReference>
<accession>A0A919SXT3</accession>
<dbReference type="PANTHER" id="PTHR30146">
    <property type="entry name" value="LACI-RELATED TRANSCRIPTIONAL REPRESSOR"/>
    <property type="match status" value="1"/>
</dbReference>
<dbReference type="Proteomes" id="UP000680865">
    <property type="component" value="Unassembled WGS sequence"/>
</dbReference>
<dbReference type="GO" id="GO:0003700">
    <property type="term" value="F:DNA-binding transcription factor activity"/>
    <property type="evidence" value="ECO:0007669"/>
    <property type="project" value="TreeGrafter"/>
</dbReference>
<dbReference type="EMBL" id="BOQP01000043">
    <property type="protein sequence ID" value="GIM80671.1"/>
    <property type="molecule type" value="Genomic_DNA"/>
</dbReference>
<comment type="caution">
    <text evidence="5">The sequence shown here is derived from an EMBL/GenBank/DDBJ whole genome shotgun (WGS) entry which is preliminary data.</text>
</comment>
<keyword evidence="1" id="KW-0805">Transcription regulation</keyword>
<name>A0A919SXT3_9ACTN</name>
<organism evidence="5 6">
    <name type="scientific">Winogradskya consettensis</name>
    <dbReference type="NCBI Taxonomy" id="113560"/>
    <lineage>
        <taxon>Bacteria</taxon>
        <taxon>Bacillati</taxon>
        <taxon>Actinomycetota</taxon>
        <taxon>Actinomycetes</taxon>
        <taxon>Micromonosporales</taxon>
        <taxon>Micromonosporaceae</taxon>
        <taxon>Winogradskya</taxon>
    </lineage>
</organism>
<dbReference type="CDD" id="cd06267">
    <property type="entry name" value="PBP1_LacI_sugar_binding-like"/>
    <property type="match status" value="1"/>
</dbReference>
<reference evidence="5" key="1">
    <citation type="submission" date="2021-03" db="EMBL/GenBank/DDBJ databases">
        <title>Whole genome shotgun sequence of Actinoplanes consettensis NBRC 14913.</title>
        <authorList>
            <person name="Komaki H."/>
            <person name="Tamura T."/>
        </authorList>
    </citation>
    <scope>NUCLEOTIDE SEQUENCE</scope>
    <source>
        <strain evidence="5">NBRC 14913</strain>
    </source>
</reference>
<dbReference type="AlphaFoldDB" id="A0A919SXT3"/>
<dbReference type="Gene3D" id="3.40.50.2300">
    <property type="match status" value="2"/>
</dbReference>
<dbReference type="SMART" id="SM00354">
    <property type="entry name" value="HTH_LACI"/>
    <property type="match status" value="1"/>
</dbReference>
<protein>
    <submittedName>
        <fullName evidence="5">LacI family transcriptional regulator</fullName>
    </submittedName>
</protein>
<feature type="domain" description="HTH lacI-type" evidence="4">
    <location>
        <begin position="36"/>
        <end position="90"/>
    </location>
</feature>
<evidence type="ECO:0000256" key="3">
    <source>
        <dbReference type="ARBA" id="ARBA00023163"/>
    </source>
</evidence>
<dbReference type="PANTHER" id="PTHR30146:SF109">
    <property type="entry name" value="HTH-TYPE TRANSCRIPTIONAL REGULATOR GALS"/>
    <property type="match status" value="1"/>
</dbReference>
<keyword evidence="6" id="KW-1185">Reference proteome</keyword>
<dbReference type="Pfam" id="PF00356">
    <property type="entry name" value="LacI"/>
    <property type="match status" value="1"/>
</dbReference>
<evidence type="ECO:0000256" key="2">
    <source>
        <dbReference type="ARBA" id="ARBA00023125"/>
    </source>
</evidence>
<dbReference type="InterPro" id="IPR028082">
    <property type="entry name" value="Peripla_BP_I"/>
</dbReference>
<proteinExistence type="predicted"/>
<gene>
    <name evidence="5" type="ORF">Aco04nite_71970</name>
</gene>
<dbReference type="Pfam" id="PF13377">
    <property type="entry name" value="Peripla_BP_3"/>
    <property type="match status" value="1"/>
</dbReference>
<dbReference type="PROSITE" id="PS50932">
    <property type="entry name" value="HTH_LACI_2"/>
    <property type="match status" value="1"/>
</dbReference>
<evidence type="ECO:0000259" key="4">
    <source>
        <dbReference type="PROSITE" id="PS50932"/>
    </source>
</evidence>
<keyword evidence="2" id="KW-0238">DNA-binding</keyword>
<evidence type="ECO:0000313" key="5">
    <source>
        <dbReference type="EMBL" id="GIM80671.1"/>
    </source>
</evidence>
<sequence length="362" mass="38936">MDQPYSVRTRTGQTHDVRLENNAPMTRQPVRSAGRPTLDAVAARAGVGRGTASRVLNGSSQVSPQAKAAVEAAIVELGYVPNRAARSLVTQRTDSVALVVSESQERLFGEPFFAGVLRGINSALMETPLQLWLAMAASPEQRERVVNHLTGHHVDGVLLLSLHDEDPLPGILRDRGMPFVLGGRPVDPHPEDFFVDVDNVSGARQAVEFLQANGASRIATVAGPQDMEVGRGRLAGYRAAVRGGELIEVGDFSEEGGASAMRALLDREPGLDAVFAASDLMASGAMRALRDAGRLVPQDVQVVGFEDAPVARQTQPPLTTVHQPVEDMGRRMAELLVSRIRREPVENSHVLLDTHLVRRGTA</sequence>
<dbReference type="InterPro" id="IPR000843">
    <property type="entry name" value="HTH_LacI"/>
</dbReference>
<dbReference type="CDD" id="cd01392">
    <property type="entry name" value="HTH_LacI"/>
    <property type="match status" value="1"/>
</dbReference>
<evidence type="ECO:0000313" key="6">
    <source>
        <dbReference type="Proteomes" id="UP000680865"/>
    </source>
</evidence>
<dbReference type="InterPro" id="IPR046335">
    <property type="entry name" value="LacI/GalR-like_sensor"/>
</dbReference>
<dbReference type="InterPro" id="IPR010982">
    <property type="entry name" value="Lambda_DNA-bd_dom_sf"/>
</dbReference>
<dbReference type="Gene3D" id="1.10.260.40">
    <property type="entry name" value="lambda repressor-like DNA-binding domains"/>
    <property type="match status" value="1"/>
</dbReference>
<dbReference type="SUPFAM" id="SSF53822">
    <property type="entry name" value="Periplasmic binding protein-like I"/>
    <property type="match status" value="1"/>
</dbReference>
<evidence type="ECO:0000256" key="1">
    <source>
        <dbReference type="ARBA" id="ARBA00023015"/>
    </source>
</evidence>
<keyword evidence="3" id="KW-0804">Transcription</keyword>
<dbReference type="GO" id="GO:0000976">
    <property type="term" value="F:transcription cis-regulatory region binding"/>
    <property type="evidence" value="ECO:0007669"/>
    <property type="project" value="TreeGrafter"/>
</dbReference>